<proteinExistence type="predicted"/>
<dbReference type="EMBL" id="FOYT01000003">
    <property type="protein sequence ID" value="SFR67523.1"/>
    <property type="molecule type" value="Genomic_DNA"/>
</dbReference>
<dbReference type="Proteomes" id="UP000198531">
    <property type="component" value="Unassembled WGS sequence"/>
</dbReference>
<dbReference type="AlphaFoldDB" id="A0A1I6ILE0"/>
<dbReference type="OrthoDB" id="306033at2157"/>
<evidence type="ECO:0000313" key="1">
    <source>
        <dbReference type="EMBL" id="SFR67523.1"/>
    </source>
</evidence>
<gene>
    <name evidence="1" type="ORF">SAMN04487947_3435</name>
</gene>
<name>A0A1I6ILE0_9EURY</name>
<accession>A0A1I6ILE0</accession>
<protein>
    <submittedName>
        <fullName evidence="1">Uncharacterized protein</fullName>
    </submittedName>
</protein>
<organism evidence="1 2">
    <name type="scientific">Halogeometricum rufum</name>
    <dbReference type="NCBI Taxonomy" id="553469"/>
    <lineage>
        <taxon>Archaea</taxon>
        <taxon>Methanobacteriati</taxon>
        <taxon>Methanobacteriota</taxon>
        <taxon>Stenosarchaea group</taxon>
        <taxon>Halobacteria</taxon>
        <taxon>Halobacteriales</taxon>
        <taxon>Haloferacaceae</taxon>
        <taxon>Halogeometricum</taxon>
    </lineage>
</organism>
<evidence type="ECO:0000313" key="2">
    <source>
        <dbReference type="Proteomes" id="UP000198531"/>
    </source>
</evidence>
<dbReference type="RefSeq" id="WP_143105181.1">
    <property type="nucleotide sequence ID" value="NZ_FOYT01000003.1"/>
</dbReference>
<reference evidence="2" key="1">
    <citation type="submission" date="2016-10" db="EMBL/GenBank/DDBJ databases">
        <authorList>
            <person name="Varghese N."/>
            <person name="Submissions S."/>
        </authorList>
    </citation>
    <scope>NUCLEOTIDE SEQUENCE [LARGE SCALE GENOMIC DNA]</scope>
    <source>
        <strain evidence="2">CGMCC 1.7736</strain>
    </source>
</reference>
<sequence>MVRTNEMKDGHATNVESEPAVDKFYLPATTLPTDVGRLEAVLTDLFGGHGRVLIPRTYNR</sequence>
<keyword evidence="2" id="KW-1185">Reference proteome</keyword>